<dbReference type="STRING" id="1784.VC42_25495"/>
<accession>A0A1X0XYK0</accession>
<organism evidence="3 4">
    <name type="scientific">Mycobacterium simiae</name>
    <name type="common">Mycobacterium habana</name>
    <dbReference type="NCBI Taxonomy" id="1784"/>
    <lineage>
        <taxon>Bacteria</taxon>
        <taxon>Bacillati</taxon>
        <taxon>Actinomycetota</taxon>
        <taxon>Actinomycetes</taxon>
        <taxon>Mycobacteriales</taxon>
        <taxon>Mycobacteriaceae</taxon>
        <taxon>Mycobacterium</taxon>
        <taxon>Mycobacterium simiae complex</taxon>
    </lineage>
</organism>
<proteinExistence type="predicted"/>
<name>A0A1X0XYK0_MYCSI</name>
<evidence type="ECO:0000313" key="4">
    <source>
        <dbReference type="Proteomes" id="UP000193040"/>
    </source>
</evidence>
<keyword evidence="1" id="KW-1133">Transmembrane helix</keyword>
<dbReference type="Proteomes" id="UP000193040">
    <property type="component" value="Unassembled WGS sequence"/>
</dbReference>
<sequence>MPDPMSSRQTPSVSPARVAQHPVFERLARAGFVVSGLLHLLVGYLAVRIAFGERATADQTGALATLAGKPGGPVALWFAAAALLLLGCWRLVETVLGRSSDQRDGSSSGALERAKALALAVVYLALAYSAVGFARGAGRSADQQNSTISARLMQSTPGTVALVLCGVTVVAVGGYHVYKGASRNFLDDLNGNSGNVIRRLGVVGYIGKGLVIVAAGALVIGAALHSQPQQATGLDGALKTLGAQPYGRVLLIGAALGIVTYGLYSFAMARLTKM</sequence>
<evidence type="ECO:0000259" key="2">
    <source>
        <dbReference type="Pfam" id="PF06724"/>
    </source>
</evidence>
<feature type="transmembrane region" description="Helical" evidence="1">
    <location>
        <begin position="74"/>
        <end position="96"/>
    </location>
</feature>
<evidence type="ECO:0000313" key="3">
    <source>
        <dbReference type="EMBL" id="ORJ58023.1"/>
    </source>
</evidence>
<feature type="transmembrane region" description="Helical" evidence="1">
    <location>
        <begin position="158"/>
        <end position="178"/>
    </location>
</feature>
<dbReference type="Pfam" id="PF06724">
    <property type="entry name" value="DUF1206"/>
    <property type="match status" value="3"/>
</dbReference>
<keyword evidence="4" id="KW-1185">Reference proteome</keyword>
<feature type="transmembrane region" description="Helical" evidence="1">
    <location>
        <begin position="199"/>
        <end position="225"/>
    </location>
</feature>
<feature type="transmembrane region" description="Helical" evidence="1">
    <location>
        <begin position="27"/>
        <end position="47"/>
    </location>
</feature>
<evidence type="ECO:0000256" key="1">
    <source>
        <dbReference type="SAM" id="Phobius"/>
    </source>
</evidence>
<dbReference type="EMBL" id="MZZM01000025">
    <property type="protein sequence ID" value="ORJ58023.1"/>
    <property type="molecule type" value="Genomic_DNA"/>
</dbReference>
<reference evidence="3 4" key="1">
    <citation type="submission" date="2017-03" db="EMBL/GenBank/DDBJ databases">
        <title>Genomic insights into Mycobacterium simiae human colonization.</title>
        <authorList>
            <person name="Steffani J.L."/>
            <person name="Brunck M.E."/>
            <person name="Cruz E."/>
            <person name="Montiel R."/>
            <person name="Barona F."/>
        </authorList>
    </citation>
    <scope>NUCLEOTIDE SEQUENCE [LARGE SCALE GENOMIC DNA]</scope>
    <source>
        <strain evidence="3 4">MsiGto</strain>
    </source>
</reference>
<comment type="caution">
    <text evidence="3">The sequence shown here is derived from an EMBL/GenBank/DDBJ whole genome shotgun (WGS) entry which is preliminary data.</text>
</comment>
<feature type="domain" description="DUF1206" evidence="2">
    <location>
        <begin position="30"/>
        <end position="95"/>
    </location>
</feature>
<feature type="transmembrane region" description="Helical" evidence="1">
    <location>
        <begin position="245"/>
        <end position="264"/>
    </location>
</feature>
<feature type="domain" description="DUF1206" evidence="2">
    <location>
        <begin position="203"/>
        <end position="270"/>
    </location>
</feature>
<dbReference type="AlphaFoldDB" id="A0A1X0XYK0"/>
<protein>
    <recommendedName>
        <fullName evidence="2">DUF1206 domain-containing protein</fullName>
    </recommendedName>
</protein>
<feature type="transmembrane region" description="Helical" evidence="1">
    <location>
        <begin position="117"/>
        <end position="138"/>
    </location>
</feature>
<keyword evidence="1" id="KW-0812">Transmembrane</keyword>
<feature type="domain" description="DUF1206" evidence="2">
    <location>
        <begin position="116"/>
        <end position="182"/>
    </location>
</feature>
<gene>
    <name evidence="3" type="ORF">B5M45_20865</name>
</gene>
<keyword evidence="1" id="KW-0472">Membrane</keyword>
<dbReference type="InterPro" id="IPR009597">
    <property type="entry name" value="DUF1206"/>
</dbReference>